<dbReference type="InterPro" id="IPR035996">
    <property type="entry name" value="4pyrrol_Methylase_sf"/>
</dbReference>
<evidence type="ECO:0000313" key="10">
    <source>
        <dbReference type="Proteomes" id="UP000384372"/>
    </source>
</evidence>
<dbReference type="NCBIfam" id="TIGR00096">
    <property type="entry name" value="16S rRNA (cytidine(1402)-2'-O)-methyltransferase"/>
    <property type="match status" value="1"/>
</dbReference>
<dbReference type="Gene3D" id="3.30.950.10">
    <property type="entry name" value="Methyltransferase, Cobalt-precorrin-4 Transmethylase, Domain 2"/>
    <property type="match status" value="1"/>
</dbReference>
<keyword evidence="10" id="KW-1185">Reference proteome</keyword>
<dbReference type="PANTHER" id="PTHR46111:SF1">
    <property type="entry name" value="RIBOSOMAL RNA SMALL SUBUNIT METHYLTRANSFERASE I"/>
    <property type="match status" value="1"/>
</dbReference>
<sequence length="250" mass="28130">MGTLYIVPTPVGNMEDMTMRAIRVLKEADLVLAEDTRTSSVLLKHFDIRNRLMAHHKFNEHGTTAAIVDRLKAGETIALISDAGTPGISDPGFYLAREAAQAGVTVQTLPGATACIPAIVSSGLPCDRFCFEGFLPQKKGRQTYMESLKDETRTMIFYESPYRVVKTLQQFAEVFGEDRQVSCCREISKLHEESVRGTLSEVISHFMETEPRGEFVIVLAGKDPKQLKEEMKERKREEKKKHYKQSDKGE</sequence>
<evidence type="ECO:0000256" key="6">
    <source>
        <dbReference type="HAMAP-Rule" id="MF_01877"/>
    </source>
</evidence>
<comment type="subcellular location">
    <subcellularLocation>
        <location evidence="6">Cytoplasm</location>
    </subcellularLocation>
</comment>
<dbReference type="EMBL" id="VZAD01000018">
    <property type="protein sequence ID" value="MQP10705.1"/>
    <property type="molecule type" value="Genomic_DNA"/>
</dbReference>
<dbReference type="HAMAP" id="MF_01877">
    <property type="entry name" value="16SrRNA_methyltr_I"/>
    <property type="match status" value="1"/>
</dbReference>
<dbReference type="PANTHER" id="PTHR46111">
    <property type="entry name" value="RIBOSOMAL RNA SMALL SUBUNIT METHYLTRANSFERASE I"/>
    <property type="match status" value="1"/>
</dbReference>
<evidence type="ECO:0000256" key="7">
    <source>
        <dbReference type="SAM" id="MobiDB-lite"/>
    </source>
</evidence>
<protein>
    <recommendedName>
        <fullName evidence="6">Ribosomal RNA small subunit methyltransferase I</fullName>
        <ecNumber evidence="6">2.1.1.198</ecNumber>
    </recommendedName>
    <alternativeName>
        <fullName evidence="6">16S rRNA 2'-O-ribose C1402 methyltransferase</fullName>
    </alternativeName>
    <alternativeName>
        <fullName evidence="6">rRNA (cytidine-2'-O-)-methyltransferase RsmI</fullName>
    </alternativeName>
</protein>
<dbReference type="PROSITE" id="PS01296">
    <property type="entry name" value="RSMI"/>
    <property type="match status" value="1"/>
</dbReference>
<dbReference type="InterPro" id="IPR008189">
    <property type="entry name" value="rRNA_ssu_MeTfrase_I"/>
</dbReference>
<keyword evidence="5 6" id="KW-0949">S-adenosyl-L-methionine</keyword>
<dbReference type="AlphaFoldDB" id="A0A6A7W8D1"/>
<dbReference type="PIRSF" id="PIRSF005917">
    <property type="entry name" value="MTase_YraL"/>
    <property type="match status" value="1"/>
</dbReference>
<keyword evidence="4 6" id="KW-0808">Transferase</keyword>
<feature type="compositionally biased region" description="Basic and acidic residues" evidence="7">
    <location>
        <begin position="227"/>
        <end position="236"/>
    </location>
</feature>
<gene>
    <name evidence="6 9" type="primary">rsmI</name>
    <name evidence="9" type="ORF">F7D20_01735</name>
</gene>
<evidence type="ECO:0000256" key="4">
    <source>
        <dbReference type="ARBA" id="ARBA00022679"/>
    </source>
</evidence>
<name>A0A6A7W8D1_9BACT</name>
<dbReference type="SUPFAM" id="SSF53790">
    <property type="entry name" value="Tetrapyrrole methylase"/>
    <property type="match status" value="1"/>
</dbReference>
<dbReference type="Proteomes" id="UP000384372">
    <property type="component" value="Unassembled WGS sequence"/>
</dbReference>
<dbReference type="GO" id="GO:0070677">
    <property type="term" value="F:rRNA (cytosine-2'-O-)-methyltransferase activity"/>
    <property type="evidence" value="ECO:0007669"/>
    <property type="project" value="UniProtKB-UniRule"/>
</dbReference>
<evidence type="ECO:0000256" key="5">
    <source>
        <dbReference type="ARBA" id="ARBA00022691"/>
    </source>
</evidence>
<keyword evidence="1 6" id="KW-0963">Cytoplasm</keyword>
<proteinExistence type="inferred from homology"/>
<dbReference type="RefSeq" id="WP_158462563.1">
    <property type="nucleotide sequence ID" value="NZ_VZAD01000018.1"/>
</dbReference>
<comment type="caution">
    <text evidence="9">The sequence shown here is derived from an EMBL/GenBank/DDBJ whole genome shotgun (WGS) entry which is preliminary data.</text>
</comment>
<evidence type="ECO:0000256" key="2">
    <source>
        <dbReference type="ARBA" id="ARBA00022552"/>
    </source>
</evidence>
<dbReference type="FunFam" id="3.30.950.10:FF:000002">
    <property type="entry name" value="Ribosomal RNA small subunit methyltransferase I"/>
    <property type="match status" value="1"/>
</dbReference>
<dbReference type="CDD" id="cd11648">
    <property type="entry name" value="RsmI"/>
    <property type="match status" value="1"/>
</dbReference>
<reference evidence="9 10" key="1">
    <citation type="submission" date="2019-09" db="EMBL/GenBank/DDBJ databases">
        <title>Distinct polysaccharide growth profiles of human intestinal Prevotella copri isolates.</title>
        <authorList>
            <person name="Fehlner-Peach H."/>
            <person name="Magnabosco C."/>
            <person name="Raghavan V."/>
            <person name="Scher J.U."/>
            <person name="Tett A."/>
            <person name="Cox L.M."/>
            <person name="Gottsegen C."/>
            <person name="Watters A."/>
            <person name="Wiltshire- Gordon J.D."/>
            <person name="Segata N."/>
            <person name="Bonneau R."/>
            <person name="Littman D.R."/>
        </authorList>
    </citation>
    <scope>NUCLEOTIDE SEQUENCE [LARGE SCALE GENOMIC DNA]</scope>
    <source>
        <strain evidence="10">iAQ1173</strain>
    </source>
</reference>
<evidence type="ECO:0000256" key="3">
    <source>
        <dbReference type="ARBA" id="ARBA00022603"/>
    </source>
</evidence>
<dbReference type="InterPro" id="IPR014776">
    <property type="entry name" value="4pyrrole_Mease_sub2"/>
</dbReference>
<organism evidence="9 10">
    <name type="scientific">Segatella copri</name>
    <dbReference type="NCBI Taxonomy" id="165179"/>
    <lineage>
        <taxon>Bacteria</taxon>
        <taxon>Pseudomonadati</taxon>
        <taxon>Bacteroidota</taxon>
        <taxon>Bacteroidia</taxon>
        <taxon>Bacteroidales</taxon>
        <taxon>Prevotellaceae</taxon>
        <taxon>Segatella</taxon>
    </lineage>
</organism>
<keyword evidence="3 6" id="KW-0489">Methyltransferase</keyword>
<dbReference type="InterPro" id="IPR014777">
    <property type="entry name" value="4pyrrole_Mease_sub1"/>
</dbReference>
<dbReference type="OrthoDB" id="9809084at2"/>
<dbReference type="Pfam" id="PF00590">
    <property type="entry name" value="TP_methylase"/>
    <property type="match status" value="1"/>
</dbReference>
<dbReference type="InterPro" id="IPR018063">
    <property type="entry name" value="SAM_MeTrfase_RsmI_CS"/>
</dbReference>
<dbReference type="FunFam" id="3.40.1010.10:FF:000007">
    <property type="entry name" value="Ribosomal RNA small subunit methyltransferase I"/>
    <property type="match status" value="1"/>
</dbReference>
<evidence type="ECO:0000256" key="1">
    <source>
        <dbReference type="ARBA" id="ARBA00022490"/>
    </source>
</evidence>
<dbReference type="InterPro" id="IPR000878">
    <property type="entry name" value="4pyrrol_Mease"/>
</dbReference>
<feature type="region of interest" description="Disordered" evidence="7">
    <location>
        <begin position="227"/>
        <end position="250"/>
    </location>
</feature>
<evidence type="ECO:0000259" key="8">
    <source>
        <dbReference type="Pfam" id="PF00590"/>
    </source>
</evidence>
<dbReference type="EC" id="2.1.1.198" evidence="6"/>
<dbReference type="GO" id="GO:0005737">
    <property type="term" value="C:cytoplasm"/>
    <property type="evidence" value="ECO:0007669"/>
    <property type="project" value="UniProtKB-SubCell"/>
</dbReference>
<comment type="similarity">
    <text evidence="6">Belongs to the methyltransferase superfamily. RsmI family.</text>
</comment>
<comment type="function">
    <text evidence="6">Catalyzes the 2'-O-methylation of the ribose of cytidine 1402 (C1402) in 16S rRNA.</text>
</comment>
<feature type="domain" description="Tetrapyrrole methylase" evidence="8">
    <location>
        <begin position="3"/>
        <end position="202"/>
    </location>
</feature>
<evidence type="ECO:0000313" key="9">
    <source>
        <dbReference type="EMBL" id="MQP10705.1"/>
    </source>
</evidence>
<accession>A0A6A7W8D1</accession>
<dbReference type="Gene3D" id="3.40.1010.10">
    <property type="entry name" value="Cobalt-precorrin-4 Transmethylase, Domain 1"/>
    <property type="match status" value="1"/>
</dbReference>
<comment type="catalytic activity">
    <reaction evidence="6">
        <text>cytidine(1402) in 16S rRNA + S-adenosyl-L-methionine = 2'-O-methylcytidine(1402) in 16S rRNA + S-adenosyl-L-homocysteine + H(+)</text>
        <dbReference type="Rhea" id="RHEA:42924"/>
        <dbReference type="Rhea" id="RHEA-COMP:10285"/>
        <dbReference type="Rhea" id="RHEA-COMP:10286"/>
        <dbReference type="ChEBI" id="CHEBI:15378"/>
        <dbReference type="ChEBI" id="CHEBI:57856"/>
        <dbReference type="ChEBI" id="CHEBI:59789"/>
        <dbReference type="ChEBI" id="CHEBI:74495"/>
        <dbReference type="ChEBI" id="CHEBI:82748"/>
        <dbReference type="EC" id="2.1.1.198"/>
    </reaction>
</comment>
<keyword evidence="2 6" id="KW-0698">rRNA processing</keyword>